<evidence type="ECO:0000313" key="1">
    <source>
        <dbReference type="EMBL" id="AXV04921.1"/>
    </source>
</evidence>
<name>A0A346XRS4_9ACTN</name>
<dbReference type="Proteomes" id="UP000264006">
    <property type="component" value="Chromosome"/>
</dbReference>
<sequence>MTISPPPLLSAHDTPPIRSTDDLQRHWQRLMGELGFGSRRLWITILDSRDRVLPTLPVIEDVPVVPNRPLAATMLDTLAWTLEDDRSGWSAGILLTRPGATIVTRSDRSWARMLAEEAATRSVQLRTTFLASDTAVRPITGTDAWMQTTDRLAS</sequence>
<dbReference type="KEGG" id="euz:DVS28_a0213"/>
<organism evidence="1 2">
    <name type="scientific">Euzebya pacifica</name>
    <dbReference type="NCBI Taxonomy" id="1608957"/>
    <lineage>
        <taxon>Bacteria</taxon>
        <taxon>Bacillati</taxon>
        <taxon>Actinomycetota</taxon>
        <taxon>Nitriliruptoria</taxon>
        <taxon>Euzebyales</taxon>
    </lineage>
</organism>
<keyword evidence="2" id="KW-1185">Reference proteome</keyword>
<dbReference type="RefSeq" id="WP_114589796.1">
    <property type="nucleotide sequence ID" value="NZ_CP031165.1"/>
</dbReference>
<gene>
    <name evidence="1" type="ORF">DVS28_a0213</name>
</gene>
<dbReference type="EMBL" id="CP031165">
    <property type="protein sequence ID" value="AXV04921.1"/>
    <property type="molecule type" value="Genomic_DNA"/>
</dbReference>
<accession>A0A346XRS4</accession>
<evidence type="ECO:0000313" key="2">
    <source>
        <dbReference type="Proteomes" id="UP000264006"/>
    </source>
</evidence>
<reference evidence="1 2" key="1">
    <citation type="submission" date="2018-09" db="EMBL/GenBank/DDBJ databases">
        <title>Complete genome sequence of Euzebya sp. DY32-46 isolated from seawater of Pacific Ocean.</title>
        <authorList>
            <person name="Xu L."/>
            <person name="Wu Y.-H."/>
            <person name="Xu X.-W."/>
        </authorList>
    </citation>
    <scope>NUCLEOTIDE SEQUENCE [LARGE SCALE GENOMIC DNA]</scope>
    <source>
        <strain evidence="1 2">DY32-46</strain>
    </source>
</reference>
<dbReference type="OrthoDB" id="4373027at2"/>
<proteinExistence type="predicted"/>
<dbReference type="AlphaFoldDB" id="A0A346XRS4"/>
<protein>
    <submittedName>
        <fullName evidence="1">Uncharacterized protein</fullName>
    </submittedName>
</protein>